<dbReference type="GO" id="GO:0005886">
    <property type="term" value="C:plasma membrane"/>
    <property type="evidence" value="ECO:0007669"/>
    <property type="project" value="UniProtKB-SubCell"/>
</dbReference>
<keyword evidence="5" id="KW-0133">Cell shape</keyword>
<evidence type="ECO:0000256" key="3">
    <source>
        <dbReference type="ARBA" id="ARBA00022475"/>
    </source>
</evidence>
<dbReference type="PANTHER" id="PTHR37484">
    <property type="entry name" value="ROD SHAPE-DETERMINING PROTEIN MRED"/>
    <property type="match status" value="1"/>
</dbReference>
<evidence type="ECO:0000313" key="9">
    <source>
        <dbReference type="EMBL" id="TJZ78973.1"/>
    </source>
</evidence>
<dbReference type="PIRSF" id="PIRSF018472">
    <property type="entry name" value="MreD_proteobac"/>
    <property type="match status" value="1"/>
</dbReference>
<keyword evidence="7 8" id="KW-0472">Membrane</keyword>
<evidence type="ECO:0000256" key="1">
    <source>
        <dbReference type="ARBA" id="ARBA00004651"/>
    </source>
</evidence>
<evidence type="ECO:0000256" key="5">
    <source>
        <dbReference type="ARBA" id="ARBA00022960"/>
    </source>
</evidence>
<evidence type="ECO:0000313" key="10">
    <source>
        <dbReference type="Proteomes" id="UP000310016"/>
    </source>
</evidence>
<dbReference type="EMBL" id="SUMF01000001">
    <property type="protein sequence ID" value="TJZ78973.1"/>
    <property type="molecule type" value="Genomic_DNA"/>
</dbReference>
<dbReference type="RefSeq" id="WP_136771488.1">
    <property type="nucleotide sequence ID" value="NZ_CP156074.1"/>
</dbReference>
<keyword evidence="10" id="KW-1185">Reference proteome</keyword>
<keyword evidence="6 8" id="KW-1133">Transmembrane helix</keyword>
<evidence type="ECO:0000256" key="4">
    <source>
        <dbReference type="ARBA" id="ARBA00022692"/>
    </source>
</evidence>
<feature type="transmembrane region" description="Helical" evidence="8">
    <location>
        <begin position="59"/>
        <end position="92"/>
    </location>
</feature>
<keyword evidence="3" id="KW-1003">Cell membrane</keyword>
<dbReference type="NCBIfam" id="TIGR03426">
    <property type="entry name" value="shape_MreD"/>
    <property type="match status" value="1"/>
</dbReference>
<feature type="transmembrane region" description="Helical" evidence="8">
    <location>
        <begin position="136"/>
        <end position="158"/>
    </location>
</feature>
<name>A0A4U0QC45_9NEIS</name>
<sequence>MPVSSHLPRPVRPSLIFLTLIGALLLNLLPWQLIGSHFAPDFVALMLLYWTLNQPRRVGVGWAFVFGLAMDVADGNMLGQHTLAYSVIVYLVLSRSRQINIFPFWQQALAMLGLLLLAQVIMAVLRLTTGADMVGISYFVGPFLSAFLWVPISNLLLVHQRKNVPDSL</sequence>
<evidence type="ECO:0000256" key="8">
    <source>
        <dbReference type="SAM" id="Phobius"/>
    </source>
</evidence>
<gene>
    <name evidence="9" type="primary">mreD</name>
    <name evidence="9" type="ORF">FAZ21_01420</name>
</gene>
<accession>A0A4U0QC45</accession>
<comment type="caution">
    <text evidence="9">The sequence shown here is derived from an EMBL/GenBank/DDBJ whole genome shotgun (WGS) entry which is preliminary data.</text>
</comment>
<dbReference type="Proteomes" id="UP000310016">
    <property type="component" value="Unassembled WGS sequence"/>
</dbReference>
<proteinExistence type="inferred from homology"/>
<dbReference type="GO" id="GO:0008360">
    <property type="term" value="P:regulation of cell shape"/>
    <property type="evidence" value="ECO:0007669"/>
    <property type="project" value="UniProtKB-KW"/>
</dbReference>
<dbReference type="InterPro" id="IPR026034">
    <property type="entry name" value="MreD_proteobac"/>
</dbReference>
<protein>
    <submittedName>
        <fullName evidence="9">Rod shape-determining protein MreD</fullName>
    </submittedName>
</protein>
<dbReference type="AlphaFoldDB" id="A0A4U0QC45"/>
<evidence type="ECO:0000256" key="6">
    <source>
        <dbReference type="ARBA" id="ARBA00022989"/>
    </source>
</evidence>
<dbReference type="InterPro" id="IPR007227">
    <property type="entry name" value="Cell_shape_determining_MreD"/>
</dbReference>
<comment type="subcellular location">
    <subcellularLocation>
        <location evidence="1">Cell membrane</location>
        <topology evidence="1">Multi-pass membrane protein</topology>
    </subcellularLocation>
</comment>
<organism evidence="9 10">
    <name type="scientific">Chitiniphilus eburneus</name>
    <dbReference type="NCBI Taxonomy" id="2571148"/>
    <lineage>
        <taxon>Bacteria</taxon>
        <taxon>Pseudomonadati</taxon>
        <taxon>Pseudomonadota</taxon>
        <taxon>Betaproteobacteria</taxon>
        <taxon>Neisseriales</taxon>
        <taxon>Chitinibacteraceae</taxon>
        <taxon>Chitiniphilus</taxon>
    </lineage>
</organism>
<evidence type="ECO:0000256" key="7">
    <source>
        <dbReference type="ARBA" id="ARBA00023136"/>
    </source>
</evidence>
<dbReference type="PANTHER" id="PTHR37484:SF1">
    <property type="entry name" value="ROD SHAPE-DETERMINING PROTEIN MRED"/>
    <property type="match status" value="1"/>
</dbReference>
<keyword evidence="4 8" id="KW-0812">Transmembrane</keyword>
<feature type="transmembrane region" description="Helical" evidence="8">
    <location>
        <begin position="104"/>
        <end position="124"/>
    </location>
</feature>
<reference evidence="9 10" key="1">
    <citation type="submission" date="2019-04" db="EMBL/GenBank/DDBJ databases">
        <title>Chitiniphilus eburnea sp. nov., a novel chitinolytic bacterium isolated from aquaculture sludge.</title>
        <authorList>
            <person name="Sheng M."/>
        </authorList>
    </citation>
    <scope>NUCLEOTIDE SEQUENCE [LARGE SCALE GENOMIC DNA]</scope>
    <source>
        <strain evidence="9 10">HX-2-15</strain>
    </source>
</reference>
<dbReference type="Pfam" id="PF04093">
    <property type="entry name" value="MreD"/>
    <property type="match status" value="1"/>
</dbReference>
<comment type="similarity">
    <text evidence="2">Belongs to the MreD family.</text>
</comment>
<evidence type="ECO:0000256" key="2">
    <source>
        <dbReference type="ARBA" id="ARBA00007776"/>
    </source>
</evidence>
<dbReference type="OrthoDB" id="5297408at2"/>